<keyword evidence="3" id="KW-1185">Reference proteome</keyword>
<dbReference type="AlphaFoldDB" id="A0A3P3U4G2"/>
<keyword evidence="1" id="KW-0472">Membrane</keyword>
<dbReference type="OrthoDB" id="2938946at2"/>
<organism evidence="2 3">
    <name type="scientific">Paenibacillus oralis</name>
    <dbReference type="NCBI Taxonomy" id="2490856"/>
    <lineage>
        <taxon>Bacteria</taxon>
        <taxon>Bacillati</taxon>
        <taxon>Bacillota</taxon>
        <taxon>Bacilli</taxon>
        <taxon>Bacillales</taxon>
        <taxon>Paenibacillaceae</taxon>
        <taxon>Paenibacillus</taxon>
    </lineage>
</organism>
<evidence type="ECO:0000256" key="1">
    <source>
        <dbReference type="SAM" id="Phobius"/>
    </source>
</evidence>
<keyword evidence="1" id="KW-0812">Transmembrane</keyword>
<gene>
    <name evidence="2" type="ORF">EHV15_21775</name>
</gene>
<sequence length="105" mass="12174">MMTKRKTMLFLILSQIVYVLFLAVWLVVLGISAFLFDSPGSAGDRGMRLFLYYLEAYPGGLLLALIFSWYFFAKGKGKRSVWWNMLPLLWVIPYIGIMIYAKFSQ</sequence>
<dbReference type="Proteomes" id="UP000267017">
    <property type="component" value="Unassembled WGS sequence"/>
</dbReference>
<evidence type="ECO:0000313" key="2">
    <source>
        <dbReference type="EMBL" id="RRJ65247.1"/>
    </source>
</evidence>
<feature type="transmembrane region" description="Helical" evidence="1">
    <location>
        <begin position="12"/>
        <end position="36"/>
    </location>
</feature>
<name>A0A3P3U4G2_9BACL</name>
<feature type="transmembrane region" description="Helical" evidence="1">
    <location>
        <begin position="56"/>
        <end position="73"/>
    </location>
</feature>
<proteinExistence type="predicted"/>
<protein>
    <submittedName>
        <fullName evidence="2">Uncharacterized protein</fullName>
    </submittedName>
</protein>
<accession>A0A3P3U4G2</accession>
<comment type="caution">
    <text evidence="2">The sequence shown here is derived from an EMBL/GenBank/DDBJ whole genome shotgun (WGS) entry which is preliminary data.</text>
</comment>
<reference evidence="2 3" key="1">
    <citation type="submission" date="2018-11" db="EMBL/GenBank/DDBJ databases">
        <title>Genome sequencing of Paenibacillus sp. KCOM 3021 (= ChDC PVNT-B20).</title>
        <authorList>
            <person name="Kook J.-K."/>
            <person name="Park S.-N."/>
            <person name="Lim Y.K."/>
        </authorList>
    </citation>
    <scope>NUCLEOTIDE SEQUENCE [LARGE SCALE GENOMIC DNA]</scope>
    <source>
        <strain evidence="2 3">KCOM 3021</strain>
    </source>
</reference>
<feature type="transmembrane region" description="Helical" evidence="1">
    <location>
        <begin position="85"/>
        <end position="103"/>
    </location>
</feature>
<dbReference type="RefSeq" id="WP_128633058.1">
    <property type="nucleotide sequence ID" value="NZ_RRCN01000001.1"/>
</dbReference>
<keyword evidence="1" id="KW-1133">Transmembrane helix</keyword>
<evidence type="ECO:0000313" key="3">
    <source>
        <dbReference type="Proteomes" id="UP000267017"/>
    </source>
</evidence>
<dbReference type="EMBL" id="RRCN01000001">
    <property type="protein sequence ID" value="RRJ65247.1"/>
    <property type="molecule type" value="Genomic_DNA"/>
</dbReference>